<dbReference type="EMBL" id="JAKJXO020000017">
    <property type="protein sequence ID" value="KAL1594284.1"/>
    <property type="molecule type" value="Genomic_DNA"/>
</dbReference>
<evidence type="ECO:0000313" key="2">
    <source>
        <dbReference type="EMBL" id="KAL1594284.1"/>
    </source>
</evidence>
<comment type="caution">
    <text evidence="2">The sequence shown here is derived from an EMBL/GenBank/DDBJ whole genome shotgun (WGS) entry which is preliminary data.</text>
</comment>
<evidence type="ECO:0000313" key="3">
    <source>
        <dbReference type="Proteomes" id="UP001521785"/>
    </source>
</evidence>
<evidence type="ECO:0000256" key="1">
    <source>
        <dbReference type="SAM" id="MobiDB-lite"/>
    </source>
</evidence>
<feature type="region of interest" description="Disordered" evidence="1">
    <location>
        <begin position="20"/>
        <end position="57"/>
    </location>
</feature>
<reference evidence="2 3" key="1">
    <citation type="submission" date="2024-02" db="EMBL/GenBank/DDBJ databases">
        <title>De novo assembly and annotation of 12 fungi associated with fruit tree decline syndrome in Ontario, Canada.</title>
        <authorList>
            <person name="Sulman M."/>
            <person name="Ellouze W."/>
            <person name="Ilyukhin E."/>
        </authorList>
    </citation>
    <scope>NUCLEOTIDE SEQUENCE [LARGE SCALE GENOMIC DNA]</scope>
    <source>
        <strain evidence="2 3">M42-189</strain>
    </source>
</reference>
<name>A0ABR3QQW5_9PLEO</name>
<gene>
    <name evidence="2" type="ORF">SLS60_010041</name>
</gene>
<accession>A0ABR3QQW5</accession>
<dbReference type="Proteomes" id="UP001521785">
    <property type="component" value="Unassembled WGS sequence"/>
</dbReference>
<proteinExistence type="predicted"/>
<organism evidence="2 3">
    <name type="scientific">Paraconiothyrium brasiliense</name>
    <dbReference type="NCBI Taxonomy" id="300254"/>
    <lineage>
        <taxon>Eukaryota</taxon>
        <taxon>Fungi</taxon>
        <taxon>Dikarya</taxon>
        <taxon>Ascomycota</taxon>
        <taxon>Pezizomycotina</taxon>
        <taxon>Dothideomycetes</taxon>
        <taxon>Pleosporomycetidae</taxon>
        <taxon>Pleosporales</taxon>
        <taxon>Massarineae</taxon>
        <taxon>Didymosphaeriaceae</taxon>
        <taxon>Paraconiothyrium</taxon>
    </lineage>
</organism>
<sequence>MVAASSPFGLSKAALDRRIHNQIPRKRHTPHPVTKNYTRTTPERVAHPKPKPRSVVSSGKINISRVSQNGPEKRGTNRMCVAGTSTYGINQWSARRILASRTHPLKPSKTQYKVQWETTWEDASDITGVAAAEWKEAAHDGSTFQFRARDGSEWKVLKDATPLENDSEESQWEMWRAIRRNAVKELEKDWFFELRDEEFVFATEAGEMEVRQALRERWSADDISARNVLRTARTQMNNHPELLDTEIPLGDVKIRFVAQLDPALDAGADKKGLDLKQRIALTVAETVQAMTPKLLDGLDDDAFSKGDAHQSWSRWCVVIKSLIRKAPFMFKSGTWLQLFAFLVLGSERFRGELASVGIKVQDDWCQRAREYDMHMYYDQIVDDRSTHEIQETFLNLRDFFRDIETDKELLRESDADGDLRKSGAMVSVDSNSESIACTQQTLAPG</sequence>
<keyword evidence="3" id="KW-1185">Reference proteome</keyword>
<protein>
    <submittedName>
        <fullName evidence="2">Uncharacterized protein</fullName>
    </submittedName>
</protein>